<sequence>MAIESGSAGAKPTGSAEHEDAGDGGQAGVPTAASEPTQRSPHESGPKWWRRKGVLAALATVGVLSALYGLDLLLSQGEMPRGVAVSGVDIGGLNRAEAEQRLREVIEPRLRRPLPVAVGEVRSTIDPGSAKIVADWAATLNRAGDQPLNPWTRLASLFTTRSFDVVVSGDERRIAAELEVVRRQVEREPVEGSIRFEGTTPVPVDPVAGKRLDIRQATEAVLRGWAFRREVSLEVEAVPVKATAAGVRAALERLARPAVSGPITVKGEVATATVDPATIAEALTFNAVADGGLAPDLDPVVLREAVGHDLAGTERSSRDARMTFPRGAPTVEPGIAGRRIDWGATAAELLPVLTRPANRVVVVRYEDVPPRLTAEQVNQLGITEVIGEFTTEGFATDSGVNIRRVAEEVNGAIVGPGETFSLNGYTGPRGEEQGYVEAGVIEDGVPARAVGGGISQFATTLYNAAYFAAMTDVEHKEHSFYISRYPAAREATVFQNPDGSSVIDLKFSNDSDTGVAIQTIWTPSSITVKLWGTKRYRVESISGPRYDYASPPTITKGPEEPCTPVAGVSGFTTSDIRIIRDLNGNELRRTTRTVTYNPEPNIVCS</sequence>
<proteinExistence type="predicted"/>
<reference evidence="4" key="1">
    <citation type="journal article" date="2019" name="Int. J. Syst. Evol. Microbiol.">
        <title>The Global Catalogue of Microorganisms (GCM) 10K type strain sequencing project: providing services to taxonomists for standard genome sequencing and annotation.</title>
        <authorList>
            <consortium name="The Broad Institute Genomics Platform"/>
            <consortium name="The Broad Institute Genome Sequencing Center for Infectious Disease"/>
            <person name="Wu L."/>
            <person name="Ma J."/>
        </authorList>
    </citation>
    <scope>NUCLEOTIDE SEQUENCE [LARGE SCALE GENOMIC DNA]</scope>
    <source>
        <strain evidence="4">IBRC-M 10906</strain>
    </source>
</reference>
<feature type="region of interest" description="Disordered" evidence="1">
    <location>
        <begin position="1"/>
        <end position="47"/>
    </location>
</feature>
<dbReference type="Pfam" id="PF12229">
    <property type="entry name" value="PG_binding_4"/>
    <property type="match status" value="1"/>
</dbReference>
<protein>
    <submittedName>
        <fullName evidence="3">VanW family protein</fullName>
    </submittedName>
</protein>
<dbReference type="InterPro" id="IPR007391">
    <property type="entry name" value="Vancomycin_resist_VanW"/>
</dbReference>
<evidence type="ECO:0000256" key="1">
    <source>
        <dbReference type="SAM" id="MobiDB-lite"/>
    </source>
</evidence>
<evidence type="ECO:0000313" key="4">
    <source>
        <dbReference type="Proteomes" id="UP001597478"/>
    </source>
</evidence>
<feature type="domain" description="YoaR-like putative peptidoglycan binding" evidence="2">
    <location>
        <begin position="290"/>
        <end position="354"/>
    </location>
</feature>
<dbReference type="RefSeq" id="WP_377391653.1">
    <property type="nucleotide sequence ID" value="NZ_JBHSAN010000027.1"/>
</dbReference>
<dbReference type="Proteomes" id="UP001597478">
    <property type="component" value="Unassembled WGS sequence"/>
</dbReference>
<accession>A0ABW5W721</accession>
<keyword evidence="4" id="KW-1185">Reference proteome</keyword>
<dbReference type="Pfam" id="PF04294">
    <property type="entry name" value="VanW"/>
    <property type="match status" value="1"/>
</dbReference>
<evidence type="ECO:0000259" key="2">
    <source>
        <dbReference type="Pfam" id="PF12229"/>
    </source>
</evidence>
<dbReference type="EMBL" id="JBHUOF010000012">
    <property type="protein sequence ID" value="MFD2799698.1"/>
    <property type="molecule type" value="Genomic_DNA"/>
</dbReference>
<evidence type="ECO:0000313" key="3">
    <source>
        <dbReference type="EMBL" id="MFD2799698.1"/>
    </source>
</evidence>
<name>A0ABW5W721_9PSEU</name>
<dbReference type="PANTHER" id="PTHR35788:SF1">
    <property type="entry name" value="EXPORTED PROTEIN"/>
    <property type="match status" value="1"/>
</dbReference>
<comment type="caution">
    <text evidence="3">The sequence shown here is derived from an EMBL/GenBank/DDBJ whole genome shotgun (WGS) entry which is preliminary data.</text>
</comment>
<dbReference type="InterPro" id="IPR022029">
    <property type="entry name" value="YoaR-like_PG-bd"/>
</dbReference>
<organism evidence="3 4">
    <name type="scientific">Prauserella oleivorans</name>
    <dbReference type="NCBI Taxonomy" id="1478153"/>
    <lineage>
        <taxon>Bacteria</taxon>
        <taxon>Bacillati</taxon>
        <taxon>Actinomycetota</taxon>
        <taxon>Actinomycetes</taxon>
        <taxon>Pseudonocardiales</taxon>
        <taxon>Pseudonocardiaceae</taxon>
        <taxon>Prauserella</taxon>
    </lineage>
</organism>
<gene>
    <name evidence="3" type="ORF">ACFS2C_09870</name>
</gene>
<dbReference type="InterPro" id="IPR052913">
    <property type="entry name" value="Glycopeptide_resist_protein"/>
</dbReference>
<dbReference type="PANTHER" id="PTHR35788">
    <property type="entry name" value="EXPORTED PROTEIN-RELATED"/>
    <property type="match status" value="1"/>
</dbReference>